<feature type="transmembrane region" description="Helical" evidence="1">
    <location>
        <begin position="130"/>
        <end position="150"/>
    </location>
</feature>
<organism evidence="2 4">
    <name type="scientific">Hydrogenimonas cancrithermarum</name>
    <dbReference type="NCBI Taxonomy" id="2993563"/>
    <lineage>
        <taxon>Bacteria</taxon>
        <taxon>Pseudomonadati</taxon>
        <taxon>Campylobacterota</taxon>
        <taxon>Epsilonproteobacteria</taxon>
        <taxon>Campylobacterales</taxon>
        <taxon>Hydrogenimonadaceae</taxon>
        <taxon>Hydrogenimonas</taxon>
    </lineage>
</organism>
<evidence type="ECO:0000313" key="4">
    <source>
        <dbReference type="Proteomes" id="UP001321445"/>
    </source>
</evidence>
<accession>A0ABM8FKS6</accession>
<dbReference type="EMBL" id="AP027370">
    <property type="protein sequence ID" value="BDY12915.1"/>
    <property type="molecule type" value="Genomic_DNA"/>
</dbReference>
<name>A0ABM8FKS6_9BACT</name>
<reference evidence="2 4" key="1">
    <citation type="submission" date="2023-03" db="EMBL/GenBank/DDBJ databases">
        <title>Description of Hydrogenimonas sp. ISO32.</title>
        <authorList>
            <person name="Mino S."/>
            <person name="Fukazawa S."/>
            <person name="Sawabe T."/>
        </authorList>
    </citation>
    <scope>NUCLEOTIDE SEQUENCE [LARGE SCALE GENOMIC DNA]</scope>
    <source>
        <strain evidence="2 4">ISO32</strain>
    </source>
</reference>
<keyword evidence="1" id="KW-0472">Membrane</keyword>
<sequence length="156" mass="17614">MFETGFFGTAAPFYMDLATLYFTLLPLLMGGAVMLAVRRRLRLHAHMQTALFAATMAMVLFFEVGVRIDGGYRYYIARTSIPETAMALYMVVHVTVALVAVVAWGYLVIRSLKTFRQRQPMFAAHRRIGRWVFVGMALTSLMGLGVYWLLFVQGVS</sequence>
<feature type="transmembrane region" description="Helical" evidence="1">
    <location>
        <begin position="20"/>
        <end position="37"/>
    </location>
</feature>
<protein>
    <recommendedName>
        <fullName evidence="5">DUF420 domain-containing protein</fullName>
    </recommendedName>
</protein>
<gene>
    <name evidence="2" type="ORF">HCR_12270</name>
    <name evidence="3" type="ORF">HCR_13440</name>
</gene>
<dbReference type="RefSeq" id="WP_286335966.1">
    <property type="nucleotide sequence ID" value="NZ_AP027370.1"/>
</dbReference>
<keyword evidence="4" id="KW-1185">Reference proteome</keyword>
<dbReference type="Pfam" id="PF04238">
    <property type="entry name" value="DUF420"/>
    <property type="match status" value="1"/>
</dbReference>
<evidence type="ECO:0000313" key="3">
    <source>
        <dbReference type="EMBL" id="BDY13032.1"/>
    </source>
</evidence>
<feature type="transmembrane region" description="Helical" evidence="1">
    <location>
        <begin position="49"/>
        <end position="68"/>
    </location>
</feature>
<dbReference type="InterPro" id="IPR007352">
    <property type="entry name" value="DUF420"/>
</dbReference>
<evidence type="ECO:0000256" key="1">
    <source>
        <dbReference type="SAM" id="Phobius"/>
    </source>
</evidence>
<proteinExistence type="predicted"/>
<feature type="transmembrane region" description="Helical" evidence="1">
    <location>
        <begin position="88"/>
        <end position="109"/>
    </location>
</feature>
<dbReference type="EMBL" id="AP027370">
    <property type="protein sequence ID" value="BDY13032.1"/>
    <property type="molecule type" value="Genomic_DNA"/>
</dbReference>
<keyword evidence="1" id="KW-0812">Transmembrane</keyword>
<keyword evidence="1" id="KW-1133">Transmembrane helix</keyword>
<evidence type="ECO:0000313" key="2">
    <source>
        <dbReference type="EMBL" id="BDY12915.1"/>
    </source>
</evidence>
<evidence type="ECO:0008006" key="5">
    <source>
        <dbReference type="Google" id="ProtNLM"/>
    </source>
</evidence>
<dbReference type="Proteomes" id="UP001321445">
    <property type="component" value="Chromosome"/>
</dbReference>